<protein>
    <recommendedName>
        <fullName evidence="3">Peptidase C-terminal archaeal/bacterial domain-containing protein</fullName>
    </recommendedName>
</protein>
<dbReference type="EMBL" id="HBHQ01010364">
    <property type="protein sequence ID" value="CAD9815145.1"/>
    <property type="molecule type" value="Transcribed_RNA"/>
</dbReference>
<organism evidence="2">
    <name type="scientific">Attheya septentrionalis</name>
    <dbReference type="NCBI Taxonomy" id="420275"/>
    <lineage>
        <taxon>Eukaryota</taxon>
        <taxon>Sar</taxon>
        <taxon>Stramenopiles</taxon>
        <taxon>Ochrophyta</taxon>
        <taxon>Bacillariophyta</taxon>
        <taxon>Coscinodiscophyceae</taxon>
        <taxon>Chaetocerotophycidae</taxon>
        <taxon>Chaetocerotales</taxon>
        <taxon>Attheyaceae</taxon>
        <taxon>Attheya</taxon>
    </lineage>
</organism>
<proteinExistence type="predicted"/>
<feature type="signal peptide" evidence="1">
    <location>
        <begin position="1"/>
        <end position="20"/>
    </location>
</feature>
<evidence type="ECO:0000313" key="2">
    <source>
        <dbReference type="EMBL" id="CAD9815145.1"/>
    </source>
</evidence>
<name>A0A7S2UCQ8_9STRA</name>
<dbReference type="AlphaFoldDB" id="A0A7S2UCQ8"/>
<reference evidence="2" key="1">
    <citation type="submission" date="2021-01" db="EMBL/GenBank/DDBJ databases">
        <authorList>
            <person name="Corre E."/>
            <person name="Pelletier E."/>
            <person name="Niang G."/>
            <person name="Scheremetjew M."/>
            <person name="Finn R."/>
            <person name="Kale V."/>
            <person name="Holt S."/>
            <person name="Cochrane G."/>
            <person name="Meng A."/>
            <person name="Brown T."/>
            <person name="Cohen L."/>
        </authorList>
    </citation>
    <scope>NUCLEOTIDE SEQUENCE</scope>
    <source>
        <strain evidence="2">CCMP2084</strain>
    </source>
</reference>
<sequence>MSRVLFLLLLLFCIEVEVAAVPSNDVCEKAILLNSRVALQGSTVDATPNSWVNFCGENFVDSPGIWYVYLTGSSEKVVQVSTCAPDTNFDTAVTVYVGDDCSSLTCTAGKDNDRECDSGTEQHSTVSWIANAGERYYVLVHGSQSNHTGDFELITSETDPLGGDPNSSSEIHPSLHWSLLLLPLAVFMIGL</sequence>
<keyword evidence="1" id="KW-0732">Signal</keyword>
<evidence type="ECO:0000256" key="1">
    <source>
        <dbReference type="SAM" id="SignalP"/>
    </source>
</evidence>
<accession>A0A7S2UCQ8</accession>
<gene>
    <name evidence="2" type="ORF">ASEP1449_LOCUS6971</name>
</gene>
<evidence type="ECO:0008006" key="3">
    <source>
        <dbReference type="Google" id="ProtNLM"/>
    </source>
</evidence>
<feature type="chain" id="PRO_5030874458" description="Peptidase C-terminal archaeal/bacterial domain-containing protein" evidence="1">
    <location>
        <begin position="21"/>
        <end position="191"/>
    </location>
</feature>